<feature type="non-terminal residue" evidence="4">
    <location>
        <position position="1"/>
    </location>
</feature>
<dbReference type="AlphaFoldDB" id="W2PV77"/>
<feature type="repeat" description="ANK" evidence="3">
    <location>
        <begin position="114"/>
        <end position="141"/>
    </location>
</feature>
<feature type="repeat" description="ANK" evidence="3">
    <location>
        <begin position="147"/>
        <end position="168"/>
    </location>
</feature>
<evidence type="ECO:0000313" key="5">
    <source>
        <dbReference type="Proteomes" id="UP000018817"/>
    </source>
</evidence>
<dbReference type="PANTHER" id="PTHR24198">
    <property type="entry name" value="ANKYRIN REPEAT AND PROTEIN KINASE DOMAIN-CONTAINING PROTEIN"/>
    <property type="match status" value="1"/>
</dbReference>
<dbReference type="VEuPathDB" id="FungiDB:PPTG_23671"/>
<dbReference type="Pfam" id="PF00023">
    <property type="entry name" value="Ank"/>
    <property type="match status" value="1"/>
</dbReference>
<reference evidence="5" key="1">
    <citation type="submission" date="2011-12" db="EMBL/GenBank/DDBJ databases">
        <authorList>
            <consortium name="The Broad Institute Genome Sequencing Platform"/>
            <person name="Russ C."/>
            <person name="Tyler B."/>
            <person name="Panabieres F."/>
            <person name="Shan W."/>
            <person name="Tripathy S."/>
            <person name="Grunwald N."/>
            <person name="Machado M."/>
            <person name="Young S.K."/>
            <person name="Zeng Q."/>
            <person name="Gargeya S."/>
            <person name="Fitzgerald M."/>
            <person name="Haas B."/>
            <person name="Abouelleil A."/>
            <person name="Alvarado L."/>
            <person name="Arachchi H.M."/>
            <person name="Berlin A."/>
            <person name="Chapman S.B."/>
            <person name="Gearin G."/>
            <person name="Goldberg J."/>
            <person name="Griggs A."/>
            <person name="Gujja S."/>
            <person name="Hansen M."/>
            <person name="Heiman D."/>
            <person name="Howarth C."/>
            <person name="Larimer J."/>
            <person name="Lui A."/>
            <person name="MacDonald P.J.P."/>
            <person name="McCowen C."/>
            <person name="Montmayeur A."/>
            <person name="Murphy C."/>
            <person name="Neiman D."/>
            <person name="Pearson M."/>
            <person name="Priest M."/>
            <person name="Roberts A."/>
            <person name="Saif S."/>
            <person name="Shea T."/>
            <person name="Sisk P."/>
            <person name="Stolte C."/>
            <person name="Sykes S."/>
            <person name="Wortman J."/>
            <person name="Nusbaum C."/>
            <person name="Birren B."/>
        </authorList>
    </citation>
    <scope>NUCLEOTIDE SEQUENCE [LARGE SCALE GENOMIC DNA]</scope>
    <source>
        <strain evidence="5">INRA-310</strain>
    </source>
</reference>
<dbReference type="EMBL" id="KI669606">
    <property type="protein sequence ID" value="ETN04134.1"/>
    <property type="molecule type" value="Genomic_DNA"/>
</dbReference>
<evidence type="ECO:0000256" key="3">
    <source>
        <dbReference type="PROSITE-ProRule" id="PRU00023"/>
    </source>
</evidence>
<evidence type="ECO:0000256" key="1">
    <source>
        <dbReference type="ARBA" id="ARBA00022737"/>
    </source>
</evidence>
<keyword evidence="1" id="KW-0677">Repeat</keyword>
<dbReference type="Proteomes" id="UP000018817">
    <property type="component" value="Unassembled WGS sequence"/>
</dbReference>
<dbReference type="PANTHER" id="PTHR24198:SF165">
    <property type="entry name" value="ANKYRIN REPEAT-CONTAINING PROTEIN-RELATED"/>
    <property type="match status" value="1"/>
</dbReference>
<dbReference type="GeneID" id="20192270"/>
<feature type="repeat" description="ANK" evidence="3">
    <location>
        <begin position="81"/>
        <end position="113"/>
    </location>
</feature>
<dbReference type="PROSITE" id="PS50297">
    <property type="entry name" value="ANK_REP_REGION"/>
    <property type="match status" value="3"/>
</dbReference>
<dbReference type="Pfam" id="PF12796">
    <property type="entry name" value="Ank_2"/>
    <property type="match status" value="1"/>
</dbReference>
<sequence length="168" mass="17895">TTHSNDKRFAYQVVTEPPRIRAKKMASTETDLAVRETPVNEAGRELISTGYALLAACRCGKLKAVQDLLVRGADINVQDPRGKSALVYAAMTGHTEVVSLLVEHGANLEVTSADGKTPLAFAVSRGNTNVVDILLKAGANIGFQLPSGDTVLHIACEHGYLAITELLL</sequence>
<proteinExistence type="predicted"/>
<reference evidence="4 5" key="2">
    <citation type="submission" date="2013-11" db="EMBL/GenBank/DDBJ databases">
        <title>The Genome Sequence of Phytophthora parasitica INRA-310.</title>
        <authorList>
            <consortium name="The Broad Institute Genomics Platform"/>
            <person name="Russ C."/>
            <person name="Tyler B."/>
            <person name="Panabieres F."/>
            <person name="Shan W."/>
            <person name="Tripathy S."/>
            <person name="Grunwald N."/>
            <person name="Machado M."/>
            <person name="Johnson C.S."/>
            <person name="Arredondo F."/>
            <person name="Hong C."/>
            <person name="Coffey M."/>
            <person name="Young S.K."/>
            <person name="Zeng Q."/>
            <person name="Gargeya S."/>
            <person name="Fitzgerald M."/>
            <person name="Abouelleil A."/>
            <person name="Alvarado L."/>
            <person name="Chapman S.B."/>
            <person name="Gainer-Dewar J."/>
            <person name="Goldberg J."/>
            <person name="Griggs A."/>
            <person name="Gujja S."/>
            <person name="Hansen M."/>
            <person name="Howarth C."/>
            <person name="Imamovic A."/>
            <person name="Ireland A."/>
            <person name="Larimer J."/>
            <person name="McCowan C."/>
            <person name="Murphy C."/>
            <person name="Pearson M."/>
            <person name="Poon T.W."/>
            <person name="Priest M."/>
            <person name="Roberts A."/>
            <person name="Saif S."/>
            <person name="Shea T."/>
            <person name="Sykes S."/>
            <person name="Wortman J."/>
            <person name="Nusbaum C."/>
            <person name="Birren B."/>
        </authorList>
    </citation>
    <scope>NUCLEOTIDE SEQUENCE [LARGE SCALE GENOMIC DNA]</scope>
    <source>
        <strain evidence="4 5">INRA-310</strain>
    </source>
</reference>
<evidence type="ECO:0000256" key="2">
    <source>
        <dbReference type="ARBA" id="ARBA00023043"/>
    </source>
</evidence>
<organism evidence="4 5">
    <name type="scientific">Phytophthora nicotianae (strain INRA-310)</name>
    <name type="common">Phytophthora parasitica</name>
    <dbReference type="NCBI Taxonomy" id="761204"/>
    <lineage>
        <taxon>Eukaryota</taxon>
        <taxon>Sar</taxon>
        <taxon>Stramenopiles</taxon>
        <taxon>Oomycota</taxon>
        <taxon>Peronosporomycetes</taxon>
        <taxon>Peronosporales</taxon>
        <taxon>Peronosporaceae</taxon>
        <taxon>Phytophthora</taxon>
    </lineage>
</organism>
<keyword evidence="2 3" id="KW-0040">ANK repeat</keyword>
<evidence type="ECO:0000313" key="4">
    <source>
        <dbReference type="EMBL" id="ETN04134.1"/>
    </source>
</evidence>
<name>W2PV77_PHYN3</name>
<feature type="repeat" description="ANK" evidence="3">
    <location>
        <begin position="48"/>
        <end position="80"/>
    </location>
</feature>
<dbReference type="Gene3D" id="1.25.40.20">
    <property type="entry name" value="Ankyrin repeat-containing domain"/>
    <property type="match status" value="2"/>
</dbReference>
<dbReference type="SMART" id="SM00248">
    <property type="entry name" value="ANK"/>
    <property type="match status" value="3"/>
</dbReference>
<accession>W2PV77</accession>
<dbReference type="PROSITE" id="PS50088">
    <property type="entry name" value="ANK_REPEAT"/>
    <property type="match status" value="4"/>
</dbReference>
<dbReference type="SUPFAM" id="SSF48403">
    <property type="entry name" value="Ankyrin repeat"/>
    <property type="match status" value="1"/>
</dbReference>
<dbReference type="InterPro" id="IPR036770">
    <property type="entry name" value="Ankyrin_rpt-contain_sf"/>
</dbReference>
<gene>
    <name evidence="4" type="ORF">PPTG_23671</name>
</gene>
<protein>
    <submittedName>
        <fullName evidence="4">Uncharacterized protein</fullName>
    </submittedName>
</protein>
<dbReference type="RefSeq" id="XP_008910609.1">
    <property type="nucleotide sequence ID" value="XM_008912361.1"/>
</dbReference>
<dbReference type="STRING" id="761204.W2PV77"/>
<dbReference type="OMA" id="HYNIAKY"/>
<dbReference type="PRINTS" id="PR01415">
    <property type="entry name" value="ANKYRIN"/>
</dbReference>
<dbReference type="InterPro" id="IPR002110">
    <property type="entry name" value="Ankyrin_rpt"/>
</dbReference>
<feature type="non-terminal residue" evidence="4">
    <location>
        <position position="168"/>
    </location>
</feature>